<reference evidence="4" key="1">
    <citation type="submission" date="2015-04" db="EMBL/GenBank/DDBJ databases">
        <title>The genome sequence of the plant pathogenic Rhizarian Plasmodiophora brassicae reveals insights in its biotrophic life cycle and the origin of chitin synthesis.</title>
        <authorList>
            <person name="Schwelm A."/>
            <person name="Fogelqvist J."/>
            <person name="Knaust A."/>
            <person name="Julke S."/>
            <person name="Lilja T."/>
            <person name="Dhandapani V."/>
            <person name="Bonilla-Rosso G."/>
            <person name="Karlsson M."/>
            <person name="Shevchenko A."/>
            <person name="Choi S.R."/>
            <person name="Kim H.G."/>
            <person name="Park J.Y."/>
            <person name="Lim Y.P."/>
            <person name="Ludwig-Muller J."/>
            <person name="Dixelius C."/>
        </authorList>
    </citation>
    <scope>NUCLEOTIDE SEQUENCE</scope>
    <source>
        <tissue evidence="4">Potato root galls</tissue>
    </source>
</reference>
<dbReference type="EMBL" id="HACM01003021">
    <property type="protein sequence ID" value="CRZ03463.1"/>
    <property type="molecule type" value="Transcribed_RNA"/>
</dbReference>
<dbReference type="GO" id="GO:0005829">
    <property type="term" value="C:cytosol"/>
    <property type="evidence" value="ECO:0007669"/>
    <property type="project" value="TreeGrafter"/>
</dbReference>
<feature type="repeat" description="ANK" evidence="3">
    <location>
        <begin position="156"/>
        <end position="186"/>
    </location>
</feature>
<evidence type="ECO:0000256" key="2">
    <source>
        <dbReference type="ARBA" id="ARBA00023043"/>
    </source>
</evidence>
<dbReference type="Pfam" id="PF12796">
    <property type="entry name" value="Ank_2"/>
    <property type="match status" value="1"/>
</dbReference>
<proteinExistence type="predicted"/>
<dbReference type="GO" id="GO:0071356">
    <property type="term" value="P:cellular response to tumor necrosis factor"/>
    <property type="evidence" value="ECO:0007669"/>
    <property type="project" value="TreeGrafter"/>
</dbReference>
<sequence>YGNTPLHLAADRGLDAAVSRIIEIMSDINVMNIVGMSKKQAIDLQNHAGKTPLHMAVYKKCDAVIRKLLAEGANPMIADSLGNTVLHIASQHNYPRETINAIIEAAGPSPNQLLCQNGLTQPLCASSFEQSTDDYLNRDVASVSGASGIINLRNQEGRTALMSAIHFENGDLAEILLCNGADPTIP</sequence>
<dbReference type="PANTHER" id="PTHR46680">
    <property type="entry name" value="NF-KAPPA-B INHIBITOR ALPHA"/>
    <property type="match status" value="1"/>
</dbReference>
<dbReference type="Pfam" id="PF00023">
    <property type="entry name" value="Ank"/>
    <property type="match status" value="2"/>
</dbReference>
<accession>A0A0H5QN86</accession>
<dbReference type="InterPro" id="IPR002110">
    <property type="entry name" value="Ankyrin_rpt"/>
</dbReference>
<dbReference type="PROSITE" id="PS50297">
    <property type="entry name" value="ANK_REP_REGION"/>
    <property type="match status" value="3"/>
</dbReference>
<feature type="non-terminal residue" evidence="4">
    <location>
        <position position="186"/>
    </location>
</feature>
<feature type="non-terminal residue" evidence="4">
    <location>
        <position position="1"/>
    </location>
</feature>
<dbReference type="PROSITE" id="PS50088">
    <property type="entry name" value="ANK_REPEAT"/>
    <property type="match status" value="3"/>
</dbReference>
<protein>
    <submittedName>
        <fullName evidence="4">Uncharacterized protein</fullName>
    </submittedName>
</protein>
<feature type="repeat" description="ANK" evidence="3">
    <location>
        <begin position="1"/>
        <end position="33"/>
    </location>
</feature>
<feature type="repeat" description="ANK" evidence="3">
    <location>
        <begin position="48"/>
        <end position="80"/>
    </location>
</feature>
<dbReference type="SMART" id="SM00248">
    <property type="entry name" value="ANK"/>
    <property type="match status" value="4"/>
</dbReference>
<keyword evidence="2 3" id="KW-0040">ANK repeat</keyword>
<dbReference type="Gene3D" id="1.25.40.20">
    <property type="entry name" value="Ankyrin repeat-containing domain"/>
    <property type="match status" value="2"/>
</dbReference>
<keyword evidence="1" id="KW-0677">Repeat</keyword>
<dbReference type="PANTHER" id="PTHR46680:SF2">
    <property type="entry name" value="NF-KAPPA-B INHIBITOR ZETA"/>
    <property type="match status" value="1"/>
</dbReference>
<dbReference type="SUPFAM" id="SSF48403">
    <property type="entry name" value="Ankyrin repeat"/>
    <property type="match status" value="1"/>
</dbReference>
<name>A0A0H5QN86_9EUKA</name>
<dbReference type="GO" id="GO:0051059">
    <property type="term" value="F:NF-kappaB binding"/>
    <property type="evidence" value="ECO:0007669"/>
    <property type="project" value="TreeGrafter"/>
</dbReference>
<dbReference type="InterPro" id="IPR051070">
    <property type="entry name" value="NF-kappa-B_inhibitor"/>
</dbReference>
<evidence type="ECO:0000256" key="3">
    <source>
        <dbReference type="PROSITE-ProRule" id="PRU00023"/>
    </source>
</evidence>
<evidence type="ECO:0000313" key="4">
    <source>
        <dbReference type="EMBL" id="CRZ03463.1"/>
    </source>
</evidence>
<dbReference type="AlphaFoldDB" id="A0A0H5QN86"/>
<evidence type="ECO:0000256" key="1">
    <source>
        <dbReference type="ARBA" id="ARBA00022737"/>
    </source>
</evidence>
<organism evidence="4">
    <name type="scientific">Spongospora subterranea</name>
    <dbReference type="NCBI Taxonomy" id="70186"/>
    <lineage>
        <taxon>Eukaryota</taxon>
        <taxon>Sar</taxon>
        <taxon>Rhizaria</taxon>
        <taxon>Endomyxa</taxon>
        <taxon>Phytomyxea</taxon>
        <taxon>Plasmodiophorida</taxon>
        <taxon>Plasmodiophoridae</taxon>
        <taxon>Spongospora</taxon>
    </lineage>
</organism>
<dbReference type="InterPro" id="IPR036770">
    <property type="entry name" value="Ankyrin_rpt-contain_sf"/>
</dbReference>